<keyword evidence="2" id="KW-1185">Reference proteome</keyword>
<dbReference type="Proteomes" id="UP001610335">
    <property type="component" value="Unassembled WGS sequence"/>
</dbReference>
<dbReference type="EMBL" id="JBFXLS010000160">
    <property type="protein sequence ID" value="KAL2812899.1"/>
    <property type="molecule type" value="Genomic_DNA"/>
</dbReference>
<comment type="caution">
    <text evidence="1">The sequence shown here is derived from an EMBL/GenBank/DDBJ whole genome shotgun (WGS) entry which is preliminary data.</text>
</comment>
<protein>
    <submittedName>
        <fullName evidence="1">Uncharacterized protein</fullName>
    </submittedName>
</protein>
<sequence>MTFQVFFEPTSTYSKPQNADKKEAHIRRITSARPENAVAAIIKNPAHTSDTDSRRHITVIWVYADGTESGLRHVEFTKAHQARLEREIAIERMDANTIAE</sequence>
<organism evidence="1 2">
    <name type="scientific">Aspergillus cavernicola</name>
    <dbReference type="NCBI Taxonomy" id="176166"/>
    <lineage>
        <taxon>Eukaryota</taxon>
        <taxon>Fungi</taxon>
        <taxon>Dikarya</taxon>
        <taxon>Ascomycota</taxon>
        <taxon>Pezizomycotina</taxon>
        <taxon>Eurotiomycetes</taxon>
        <taxon>Eurotiomycetidae</taxon>
        <taxon>Eurotiales</taxon>
        <taxon>Aspergillaceae</taxon>
        <taxon>Aspergillus</taxon>
        <taxon>Aspergillus subgen. Nidulantes</taxon>
    </lineage>
</organism>
<reference evidence="1 2" key="1">
    <citation type="submission" date="2024-07" db="EMBL/GenBank/DDBJ databases">
        <title>Section-level genome sequencing and comparative genomics of Aspergillus sections Usti and Cavernicolus.</title>
        <authorList>
            <consortium name="Lawrence Berkeley National Laboratory"/>
            <person name="Nybo J.L."/>
            <person name="Vesth T.C."/>
            <person name="Theobald S."/>
            <person name="Frisvad J.C."/>
            <person name="Larsen T.O."/>
            <person name="Kjaerboelling I."/>
            <person name="Rothschild-Mancinelli K."/>
            <person name="Lyhne E.K."/>
            <person name="Kogle M.E."/>
            <person name="Barry K."/>
            <person name="Clum A."/>
            <person name="Na H."/>
            <person name="Ledsgaard L."/>
            <person name="Lin J."/>
            <person name="Lipzen A."/>
            <person name="Kuo A."/>
            <person name="Riley R."/>
            <person name="Mondo S."/>
            <person name="LaButti K."/>
            <person name="Haridas S."/>
            <person name="Pangalinan J."/>
            <person name="Salamov A.A."/>
            <person name="Simmons B.A."/>
            <person name="Magnuson J.K."/>
            <person name="Chen J."/>
            <person name="Drula E."/>
            <person name="Henrissat B."/>
            <person name="Wiebenga A."/>
            <person name="Lubbers R.J."/>
            <person name="Gomes A.C."/>
            <person name="Makela M.R."/>
            <person name="Stajich J."/>
            <person name="Grigoriev I.V."/>
            <person name="Mortensen U.H."/>
            <person name="De vries R.P."/>
            <person name="Baker S.E."/>
            <person name="Andersen M.R."/>
        </authorList>
    </citation>
    <scope>NUCLEOTIDE SEQUENCE [LARGE SCALE GENOMIC DNA]</scope>
    <source>
        <strain evidence="1 2">CBS 600.67</strain>
    </source>
</reference>
<evidence type="ECO:0000313" key="1">
    <source>
        <dbReference type="EMBL" id="KAL2812899.1"/>
    </source>
</evidence>
<gene>
    <name evidence="1" type="ORF">BDW59DRAFT_167699</name>
</gene>
<name>A0ABR4HBP6_9EURO</name>
<accession>A0ABR4HBP6</accession>
<proteinExistence type="predicted"/>
<evidence type="ECO:0000313" key="2">
    <source>
        <dbReference type="Proteomes" id="UP001610335"/>
    </source>
</evidence>